<dbReference type="Gene3D" id="3.40.390.10">
    <property type="entry name" value="Collagenase (Catalytic Domain)"/>
    <property type="match status" value="1"/>
</dbReference>
<dbReference type="OrthoDB" id="2961863at2759"/>
<dbReference type="EMBL" id="BPQB01000023">
    <property type="protein sequence ID" value="GJE91909.1"/>
    <property type="molecule type" value="Genomic_DNA"/>
</dbReference>
<sequence>MQITSAYLYALLFALPALAASAEHGRATDRPLELILLRDNEGICNVLTLRDTQKVRGLQAGSVHTNRLQTHAQPQSGEERVSLVSYDERALWAAAQAECSNTVIPEHAGQVLQQDALTAPHATYSDSFGGSAPPLQIEPLIQSGDSSNRVDLVFFADGYTADEHAKFIADALRLAEDVSYNQTFNTVKPLLNFWAAFTPSKESGIGVGGKPKDTAFGLYRDGTELRGVYYSKPKVARAACLSLGDACDYPILLGNDPLYGGLGGEFTVITPSPANGPLVLRHELGHSVINVGEEYDGGFAYFGVDAAQNLSTPVPWAHWLTPSVTDNADQVVRSERAVMPLQNYAWTMLNASTPWATTFNASGRYARHLVRFSLSGLPAAADLSVRLDGEDLGWAPRKDIGVDRWHYDVHRDDGLKDGLHEVSFTLKNKEREGIAQMCSVEILEFGDESQFNATPGHYSMYPTFSLKNETTYRPTNEDCLMRQVTTPNFCSVCVEGLWLSLLRRVDLIDELNTACTPRRGSPKVNLTANLALVPLAQFRAGAGDSDVAPQESYAIRWTKDGVPLHHFTNQTRLAINGEDTGAVYAVDVTFATEEVHVDKEGLLTAHRDIVLSKIC</sequence>
<accession>A0A9P3GDQ8</accession>
<keyword evidence="3" id="KW-1185">Reference proteome</keyword>
<organism evidence="2 3">
    <name type="scientific">Phanerochaete sordida</name>
    <dbReference type="NCBI Taxonomy" id="48140"/>
    <lineage>
        <taxon>Eukaryota</taxon>
        <taxon>Fungi</taxon>
        <taxon>Dikarya</taxon>
        <taxon>Basidiomycota</taxon>
        <taxon>Agaricomycotina</taxon>
        <taxon>Agaricomycetes</taxon>
        <taxon>Polyporales</taxon>
        <taxon>Phanerochaetaceae</taxon>
        <taxon>Phanerochaete</taxon>
    </lineage>
</organism>
<dbReference type="InterPro" id="IPR019026">
    <property type="entry name" value="Peptidase_M64_IgA"/>
</dbReference>
<keyword evidence="1" id="KW-0732">Signal</keyword>
<comment type="caution">
    <text evidence="2">The sequence shown here is derived from an EMBL/GenBank/DDBJ whole genome shotgun (WGS) entry which is preliminary data.</text>
</comment>
<proteinExistence type="predicted"/>
<dbReference type="Pfam" id="PF09471">
    <property type="entry name" value="Peptidase_M64"/>
    <property type="match status" value="1"/>
</dbReference>
<dbReference type="Proteomes" id="UP000703269">
    <property type="component" value="Unassembled WGS sequence"/>
</dbReference>
<dbReference type="GO" id="GO:0008237">
    <property type="term" value="F:metallopeptidase activity"/>
    <property type="evidence" value="ECO:0007669"/>
    <property type="project" value="InterPro"/>
</dbReference>
<dbReference type="InterPro" id="IPR024079">
    <property type="entry name" value="MetalloPept_cat_dom_sf"/>
</dbReference>
<evidence type="ECO:0000313" key="2">
    <source>
        <dbReference type="EMBL" id="GJE91909.1"/>
    </source>
</evidence>
<dbReference type="AlphaFoldDB" id="A0A9P3GDQ8"/>
<protein>
    <submittedName>
        <fullName evidence="2">IgA peptidase M64-domain-containing protein</fullName>
    </submittedName>
</protein>
<name>A0A9P3GDQ8_9APHY</name>
<reference evidence="2 3" key="1">
    <citation type="submission" date="2021-08" db="EMBL/GenBank/DDBJ databases">
        <title>Draft Genome Sequence of Phanerochaete sordida strain YK-624.</title>
        <authorList>
            <person name="Mori T."/>
            <person name="Dohra H."/>
            <person name="Suzuki T."/>
            <person name="Kawagishi H."/>
            <person name="Hirai H."/>
        </authorList>
    </citation>
    <scope>NUCLEOTIDE SEQUENCE [LARGE SCALE GENOMIC DNA]</scope>
    <source>
        <strain evidence="2 3">YK-624</strain>
    </source>
</reference>
<evidence type="ECO:0000256" key="1">
    <source>
        <dbReference type="SAM" id="SignalP"/>
    </source>
</evidence>
<feature type="chain" id="PRO_5040142187" evidence="1">
    <location>
        <begin position="23"/>
        <end position="615"/>
    </location>
</feature>
<evidence type="ECO:0000313" key="3">
    <source>
        <dbReference type="Proteomes" id="UP000703269"/>
    </source>
</evidence>
<feature type="signal peptide" evidence="1">
    <location>
        <begin position="1"/>
        <end position="22"/>
    </location>
</feature>
<gene>
    <name evidence="2" type="ORF">PsYK624_080610</name>
</gene>